<reference evidence="1" key="1">
    <citation type="submission" date="2013-04" db="EMBL/GenBank/DDBJ databases">
        <authorList>
            <person name="Qu J."/>
            <person name="Murali S.C."/>
            <person name="Bandaranaike D."/>
            <person name="Bellair M."/>
            <person name="Blankenburg K."/>
            <person name="Chao H."/>
            <person name="Dinh H."/>
            <person name="Doddapaneni H."/>
            <person name="Downs B."/>
            <person name="Dugan-Rocha S."/>
            <person name="Elkadiri S."/>
            <person name="Gnanaolivu R.D."/>
            <person name="Hernandez B."/>
            <person name="Javaid M."/>
            <person name="Jayaseelan J.C."/>
            <person name="Lee S."/>
            <person name="Li M."/>
            <person name="Ming W."/>
            <person name="Munidasa M."/>
            <person name="Muniz J."/>
            <person name="Nguyen L."/>
            <person name="Ongeri F."/>
            <person name="Osuji N."/>
            <person name="Pu L.-L."/>
            <person name="Puazo M."/>
            <person name="Qu C."/>
            <person name="Quiroz J."/>
            <person name="Raj R."/>
            <person name="Weissenberger G."/>
            <person name="Xin Y."/>
            <person name="Zou X."/>
            <person name="Han Y."/>
            <person name="Richards S."/>
            <person name="Worley K."/>
            <person name="Muzny D."/>
            <person name="Gibbs R."/>
        </authorList>
    </citation>
    <scope>NUCLEOTIDE SEQUENCE</scope>
    <source>
        <strain evidence="1">Sampled in the wild</strain>
    </source>
</reference>
<sequence length="231" mass="26643">MLSDASNYNETKLYPILVRYFNVTKGIQVKVFNLESISQTAEISSDHLHRIMSENNLKSKVIAQTANYTNTNFGGRRSKSVNNVHEKLQDLLHKKILGIGCNARILSNAINTASCAMPTDVECPKILESFFNNEFPKYYCILSYSKQLFFTKQFKRSKVLQNISKFEEKFLPLTIKRKLSELEESNPGITEKFVKEAQNFYQICLEYIEEWSEANITGSSSFQWCFLTLPQ</sequence>
<evidence type="ECO:0000313" key="1">
    <source>
        <dbReference type="EMBL" id="KAG8233960.1"/>
    </source>
</evidence>
<dbReference type="EMBL" id="KZ308756">
    <property type="protein sequence ID" value="KAG8233960.1"/>
    <property type="molecule type" value="Genomic_DNA"/>
</dbReference>
<gene>
    <name evidence="1" type="ORF">J437_LFUL014238</name>
</gene>
<accession>A0A8K0P310</accession>
<dbReference type="OrthoDB" id="8065135at2759"/>
<reference evidence="1" key="2">
    <citation type="submission" date="2017-10" db="EMBL/GenBank/DDBJ databases">
        <title>Ladona fulva Genome sequencing and assembly.</title>
        <authorList>
            <person name="Murali S."/>
            <person name="Richards S."/>
            <person name="Bandaranaike D."/>
            <person name="Bellair M."/>
            <person name="Blankenburg K."/>
            <person name="Chao H."/>
            <person name="Dinh H."/>
            <person name="Doddapaneni H."/>
            <person name="Dugan-Rocha S."/>
            <person name="Elkadiri S."/>
            <person name="Gnanaolivu R."/>
            <person name="Hernandez B."/>
            <person name="Skinner E."/>
            <person name="Javaid M."/>
            <person name="Lee S."/>
            <person name="Li M."/>
            <person name="Ming W."/>
            <person name="Munidasa M."/>
            <person name="Muniz J."/>
            <person name="Nguyen L."/>
            <person name="Hughes D."/>
            <person name="Osuji N."/>
            <person name="Pu L.-L."/>
            <person name="Puazo M."/>
            <person name="Qu C."/>
            <person name="Quiroz J."/>
            <person name="Raj R."/>
            <person name="Weissenberger G."/>
            <person name="Xin Y."/>
            <person name="Zou X."/>
            <person name="Han Y."/>
            <person name="Worley K."/>
            <person name="Muzny D."/>
            <person name="Gibbs R."/>
        </authorList>
    </citation>
    <scope>NUCLEOTIDE SEQUENCE</scope>
    <source>
        <strain evidence="1">Sampled in the wild</strain>
    </source>
</reference>
<dbReference type="Proteomes" id="UP000792457">
    <property type="component" value="Unassembled WGS sequence"/>
</dbReference>
<dbReference type="AlphaFoldDB" id="A0A8K0P310"/>
<organism evidence="1 2">
    <name type="scientific">Ladona fulva</name>
    <name type="common">Scarce chaser dragonfly</name>
    <name type="synonym">Libellula fulva</name>
    <dbReference type="NCBI Taxonomy" id="123851"/>
    <lineage>
        <taxon>Eukaryota</taxon>
        <taxon>Metazoa</taxon>
        <taxon>Ecdysozoa</taxon>
        <taxon>Arthropoda</taxon>
        <taxon>Hexapoda</taxon>
        <taxon>Insecta</taxon>
        <taxon>Pterygota</taxon>
        <taxon>Palaeoptera</taxon>
        <taxon>Odonata</taxon>
        <taxon>Epiprocta</taxon>
        <taxon>Anisoptera</taxon>
        <taxon>Libelluloidea</taxon>
        <taxon>Libellulidae</taxon>
        <taxon>Ladona</taxon>
    </lineage>
</organism>
<name>A0A8K0P310_LADFU</name>
<evidence type="ECO:0000313" key="2">
    <source>
        <dbReference type="Proteomes" id="UP000792457"/>
    </source>
</evidence>
<protein>
    <submittedName>
        <fullName evidence="1">Uncharacterized protein</fullName>
    </submittedName>
</protein>
<feature type="non-terminal residue" evidence="1">
    <location>
        <position position="231"/>
    </location>
</feature>
<comment type="caution">
    <text evidence="1">The sequence shown here is derived from an EMBL/GenBank/DDBJ whole genome shotgun (WGS) entry which is preliminary data.</text>
</comment>
<proteinExistence type="predicted"/>
<keyword evidence="2" id="KW-1185">Reference proteome</keyword>